<keyword evidence="1" id="KW-1133">Transmembrane helix</keyword>
<dbReference type="PANTHER" id="PTHR43751:SF3">
    <property type="entry name" value="SULFATASE N-TERMINAL DOMAIN-CONTAINING PROTEIN"/>
    <property type="match status" value="1"/>
</dbReference>
<evidence type="ECO:0000259" key="2">
    <source>
        <dbReference type="Pfam" id="PF00884"/>
    </source>
</evidence>
<accession>A0A532URH9</accession>
<feature type="transmembrane region" description="Helical" evidence="1">
    <location>
        <begin position="137"/>
        <end position="159"/>
    </location>
</feature>
<dbReference type="CDD" id="cd16148">
    <property type="entry name" value="sulfatase_like"/>
    <property type="match status" value="1"/>
</dbReference>
<comment type="caution">
    <text evidence="3">The sequence shown here is derived from an EMBL/GenBank/DDBJ whole genome shotgun (WGS) entry which is preliminary data.</text>
</comment>
<dbReference type="Gene3D" id="3.40.720.10">
    <property type="entry name" value="Alkaline Phosphatase, subunit A"/>
    <property type="match status" value="1"/>
</dbReference>
<sequence length="620" mass="70278">MAVWIFTSLLAGSALTAIEFIYIILTCGPFWLTPILFLQTWLIYIVASFAGLSLFELTFRIIPPFKRFVDSPTNKFKFFTIFGSITSSILLFALVVNDLDSGPSYWYLAIVAVLVCSFITWRMLRKTTSVFSIPRRSLSYSVTVLLIMVLVWFTSDWYFGSKVQGRSRSFRGNIPNLCLIVLDTTRGDHLSCYGYPHPTSPNIDKIASEGLLCQRAYSVSNWTPPGHIGIFTGTYPSQHGNDGQPFMPDDLLSMAELLSSEGYYCAALYNNPLAGKNVNITQGFDLDIGVFRHSWVYPAWHRLQSKLFYRDTGARVTFPMALHTARWIERKGGHLFLFLNLVEPHADYVIREPYFSQVSSDLNIDQIPNLQEVQSLCAYVEKVIYDSSKFTEYSQSSYRYLEAAYDSEIAYMDHHLGKFNDGMMKSGLLDKTLTVITADHGEFLGEHFTRGHPDILYNPVLKVPLIMRYPKAINPAVVDAYTSNVDVFPTVLSLMGYVNLIPTNVQGLDILSDDFPADRTILSERITECEGCFALVEGSHKLILNRDPELLEKFPFDSLLINLDVDPDEMEDIHLEEPELTHRMGTSLDEWVTSIQVKPDQQIELSPETIANLRALGYVQ</sequence>
<dbReference type="AlphaFoldDB" id="A0A532URH9"/>
<evidence type="ECO:0000313" key="3">
    <source>
        <dbReference type="EMBL" id="TKJ37556.1"/>
    </source>
</evidence>
<dbReference type="Proteomes" id="UP000319619">
    <property type="component" value="Unassembled WGS sequence"/>
</dbReference>
<evidence type="ECO:0000256" key="1">
    <source>
        <dbReference type="SAM" id="Phobius"/>
    </source>
</evidence>
<gene>
    <name evidence="3" type="ORF">CEE37_13650</name>
</gene>
<feature type="transmembrane region" description="Helical" evidence="1">
    <location>
        <begin position="79"/>
        <end position="99"/>
    </location>
</feature>
<protein>
    <recommendedName>
        <fullName evidence="2">Sulfatase N-terminal domain-containing protein</fullName>
    </recommendedName>
</protein>
<dbReference type="SUPFAM" id="SSF53649">
    <property type="entry name" value="Alkaline phosphatase-like"/>
    <property type="match status" value="1"/>
</dbReference>
<dbReference type="EMBL" id="NJBN01000012">
    <property type="protein sequence ID" value="TKJ37556.1"/>
    <property type="molecule type" value="Genomic_DNA"/>
</dbReference>
<dbReference type="PANTHER" id="PTHR43751">
    <property type="entry name" value="SULFATASE"/>
    <property type="match status" value="1"/>
</dbReference>
<dbReference type="InterPro" id="IPR000917">
    <property type="entry name" value="Sulfatase_N"/>
</dbReference>
<dbReference type="InterPro" id="IPR052701">
    <property type="entry name" value="GAG_Ulvan_Degrading_Sulfatases"/>
</dbReference>
<dbReference type="InterPro" id="IPR017850">
    <property type="entry name" value="Alkaline_phosphatase_core_sf"/>
</dbReference>
<feature type="transmembrane region" description="Helical" evidence="1">
    <location>
        <begin position="105"/>
        <end position="125"/>
    </location>
</feature>
<proteinExistence type="predicted"/>
<evidence type="ECO:0000313" key="4">
    <source>
        <dbReference type="Proteomes" id="UP000319619"/>
    </source>
</evidence>
<feature type="domain" description="Sulfatase N-terminal" evidence="2">
    <location>
        <begin position="175"/>
        <end position="497"/>
    </location>
</feature>
<reference evidence="3 4" key="1">
    <citation type="submission" date="2017-06" db="EMBL/GenBank/DDBJ databases">
        <title>Novel microbial phyla capable of carbon fixation and sulfur reduction in deep-sea sediments.</title>
        <authorList>
            <person name="Huang J."/>
            <person name="Baker B."/>
            <person name="Wang Y."/>
        </authorList>
    </citation>
    <scope>NUCLEOTIDE SEQUENCE [LARGE SCALE GENOMIC DNA]</scope>
    <source>
        <strain evidence="3">B3_LCP</strain>
    </source>
</reference>
<keyword evidence="1" id="KW-0472">Membrane</keyword>
<keyword evidence="1" id="KW-0812">Transmembrane</keyword>
<feature type="transmembrane region" description="Helical" evidence="1">
    <location>
        <begin position="41"/>
        <end position="59"/>
    </location>
</feature>
<dbReference type="Pfam" id="PF00884">
    <property type="entry name" value="Sulfatase"/>
    <property type="match status" value="1"/>
</dbReference>
<name>A0A532URH9_UNCL8</name>
<organism evidence="3 4">
    <name type="scientific">candidate division LCP-89 bacterium B3_LCP</name>
    <dbReference type="NCBI Taxonomy" id="2012998"/>
    <lineage>
        <taxon>Bacteria</taxon>
        <taxon>Pseudomonadati</taxon>
        <taxon>Bacteria division LCP-89</taxon>
    </lineage>
</organism>